<dbReference type="Proteomes" id="UP001642483">
    <property type="component" value="Unassembled WGS sequence"/>
</dbReference>
<evidence type="ECO:0000313" key="5">
    <source>
        <dbReference type="Proteomes" id="UP001642483"/>
    </source>
</evidence>
<sequence>MTSTTMLSSEAGKEVTQLKTGDFFGEIGILNLSGGVNKRVATVLSFGYSEVFTLHGDDVLQAMEYYPEAKKLLHMYGKQRFEQSRKHSGPHLTSQTSSTELGRIEARPRRPTRSKSTTEMPVASTAPSLVTSPTRYVDKNVNEKCRHPLESVEELSSEDDSFSENDISGMDLASLREKFKLVADESKEQKKVIKKLQLETKAKDCDVKQLQEDVTLLMVKPDKLYFQNTSEELNLFKLTTEQT</sequence>
<feature type="domain" description="Cyclic nucleotide-binding" evidence="3">
    <location>
        <begin position="1"/>
        <end position="63"/>
    </location>
</feature>
<organism evidence="4 5">
    <name type="scientific">Clavelina lepadiformis</name>
    <name type="common">Light-bulb sea squirt</name>
    <name type="synonym">Ascidia lepadiformis</name>
    <dbReference type="NCBI Taxonomy" id="159417"/>
    <lineage>
        <taxon>Eukaryota</taxon>
        <taxon>Metazoa</taxon>
        <taxon>Chordata</taxon>
        <taxon>Tunicata</taxon>
        <taxon>Ascidiacea</taxon>
        <taxon>Aplousobranchia</taxon>
        <taxon>Clavelinidae</taxon>
        <taxon>Clavelina</taxon>
    </lineage>
</organism>
<reference evidence="4 5" key="1">
    <citation type="submission" date="2024-02" db="EMBL/GenBank/DDBJ databases">
        <authorList>
            <person name="Daric V."/>
            <person name="Darras S."/>
        </authorList>
    </citation>
    <scope>NUCLEOTIDE SEQUENCE [LARGE SCALE GENOMIC DNA]</scope>
</reference>
<proteinExistence type="predicted"/>
<dbReference type="PANTHER" id="PTHR45638">
    <property type="entry name" value="CYCLIC NUCLEOTIDE-GATED CATION CHANNEL SUBUNIT A"/>
    <property type="match status" value="1"/>
</dbReference>
<protein>
    <recommendedName>
        <fullName evidence="3">Cyclic nucleotide-binding domain-containing protein</fullName>
    </recommendedName>
</protein>
<keyword evidence="1" id="KW-0813">Transport</keyword>
<accession>A0ABP0GJL3</accession>
<keyword evidence="1" id="KW-0406">Ion transport</keyword>
<name>A0ABP0GJL3_CLALP</name>
<dbReference type="Gene3D" id="2.60.120.10">
    <property type="entry name" value="Jelly Rolls"/>
    <property type="match status" value="1"/>
</dbReference>
<dbReference type="InterPro" id="IPR018490">
    <property type="entry name" value="cNMP-bd_dom_sf"/>
</dbReference>
<comment type="caution">
    <text evidence="4">The sequence shown here is derived from an EMBL/GenBank/DDBJ whole genome shotgun (WGS) entry which is preliminary data.</text>
</comment>
<keyword evidence="1" id="KW-0407">Ion channel</keyword>
<evidence type="ECO:0000256" key="2">
    <source>
        <dbReference type="SAM" id="MobiDB-lite"/>
    </source>
</evidence>
<dbReference type="InterPro" id="IPR000595">
    <property type="entry name" value="cNMP-bd_dom"/>
</dbReference>
<dbReference type="PANTHER" id="PTHR45638:SF7">
    <property type="entry name" value="CYCLIC NUCLEOTIDE-GATED ION CHANNEL-LIKE, ISOFORM E"/>
    <property type="match status" value="1"/>
</dbReference>
<dbReference type="SUPFAM" id="SSF51206">
    <property type="entry name" value="cAMP-binding domain-like"/>
    <property type="match status" value="1"/>
</dbReference>
<evidence type="ECO:0000256" key="1">
    <source>
        <dbReference type="ARBA" id="ARBA00023286"/>
    </source>
</evidence>
<feature type="region of interest" description="Disordered" evidence="2">
    <location>
        <begin position="81"/>
        <end position="127"/>
    </location>
</feature>
<dbReference type="InterPro" id="IPR014710">
    <property type="entry name" value="RmlC-like_jellyroll"/>
</dbReference>
<evidence type="ECO:0000259" key="3">
    <source>
        <dbReference type="PROSITE" id="PS50042"/>
    </source>
</evidence>
<dbReference type="PROSITE" id="PS50042">
    <property type="entry name" value="CNMP_BINDING_3"/>
    <property type="match status" value="1"/>
</dbReference>
<feature type="compositionally biased region" description="Polar residues" evidence="2">
    <location>
        <begin position="91"/>
        <end position="100"/>
    </location>
</feature>
<dbReference type="EMBL" id="CAWYQH010000119">
    <property type="protein sequence ID" value="CAK8691765.1"/>
    <property type="molecule type" value="Genomic_DNA"/>
</dbReference>
<keyword evidence="5" id="KW-1185">Reference proteome</keyword>
<evidence type="ECO:0000313" key="4">
    <source>
        <dbReference type="EMBL" id="CAK8691765.1"/>
    </source>
</evidence>
<dbReference type="InterPro" id="IPR050866">
    <property type="entry name" value="CNG_cation_channel"/>
</dbReference>
<gene>
    <name evidence="4" type="ORF">CVLEPA_LOCUS24526</name>
</gene>
<keyword evidence="1" id="KW-1071">Ligand-gated ion channel</keyword>